<dbReference type="RefSeq" id="WP_344859986.1">
    <property type="nucleotide sequence ID" value="NZ_BAAAZN010000005.1"/>
</dbReference>
<name>A0ABP6W3W0_9PSEU</name>
<dbReference type="EMBL" id="BAAAZN010000005">
    <property type="protein sequence ID" value="GAA3544499.1"/>
    <property type="molecule type" value="Genomic_DNA"/>
</dbReference>
<proteinExistence type="predicted"/>
<comment type="caution">
    <text evidence="1">The sequence shown here is derived from an EMBL/GenBank/DDBJ whole genome shotgun (WGS) entry which is preliminary data.</text>
</comment>
<gene>
    <name evidence="1" type="ORF">GCM10022222_30240</name>
</gene>
<keyword evidence="2" id="KW-1185">Reference proteome</keyword>
<organism evidence="1 2">
    <name type="scientific">Amycolatopsis ultiminotia</name>
    <dbReference type="NCBI Taxonomy" id="543629"/>
    <lineage>
        <taxon>Bacteria</taxon>
        <taxon>Bacillati</taxon>
        <taxon>Actinomycetota</taxon>
        <taxon>Actinomycetes</taxon>
        <taxon>Pseudonocardiales</taxon>
        <taxon>Pseudonocardiaceae</taxon>
        <taxon>Amycolatopsis</taxon>
    </lineage>
</organism>
<reference evidence="2" key="1">
    <citation type="journal article" date="2019" name="Int. J. Syst. Evol. Microbiol.">
        <title>The Global Catalogue of Microorganisms (GCM) 10K type strain sequencing project: providing services to taxonomists for standard genome sequencing and annotation.</title>
        <authorList>
            <consortium name="The Broad Institute Genomics Platform"/>
            <consortium name="The Broad Institute Genome Sequencing Center for Infectious Disease"/>
            <person name="Wu L."/>
            <person name="Ma J."/>
        </authorList>
    </citation>
    <scope>NUCLEOTIDE SEQUENCE [LARGE SCALE GENOMIC DNA]</scope>
    <source>
        <strain evidence="2">JCM 16898</strain>
    </source>
</reference>
<dbReference type="Proteomes" id="UP001500689">
    <property type="component" value="Unassembled WGS sequence"/>
</dbReference>
<sequence length="140" mass="14938">MAGSELSGPAGEFHLLLAALRADRADVASYSRVLSETLGDALPPGMVEVERRRSFADRVAGRAGQPVEVRVSAPQQQLVLTATGSGDIACEVRQVVRGVVISRRSTELEEWLTVLTNELQALAGRDAKARDALSRLLDGS</sequence>
<evidence type="ECO:0000313" key="1">
    <source>
        <dbReference type="EMBL" id="GAA3544499.1"/>
    </source>
</evidence>
<accession>A0ABP6W3W0</accession>
<evidence type="ECO:0000313" key="2">
    <source>
        <dbReference type="Proteomes" id="UP001500689"/>
    </source>
</evidence>
<protein>
    <submittedName>
        <fullName evidence="1">Uncharacterized protein</fullName>
    </submittedName>
</protein>